<accession>A0ABX0QEA5</accession>
<gene>
    <name evidence="3" type="ORF">F7231_04530</name>
</gene>
<dbReference type="RefSeq" id="WP_085414490.1">
    <property type="nucleotide sequence ID" value="NZ_WAEL01000001.1"/>
</dbReference>
<keyword evidence="2" id="KW-0472">Membrane</keyword>
<keyword evidence="2" id="KW-1133">Transmembrane helix</keyword>
<comment type="caution">
    <text evidence="3">The sequence shown here is derived from an EMBL/GenBank/DDBJ whole genome shotgun (WGS) entry which is preliminary data.</text>
</comment>
<proteinExistence type="predicted"/>
<keyword evidence="2" id="KW-0812">Transmembrane</keyword>
<name>A0ABX0QEA5_9BACT</name>
<feature type="transmembrane region" description="Helical" evidence="2">
    <location>
        <begin position="21"/>
        <end position="42"/>
    </location>
</feature>
<sequence length="116" mass="13084">MANPPKPPGQRLVKRMSARTKWLIMAPAGLLLIGFGLCVFTGAGYEMQTGAPFIRWFMKGTYSLILINGGLSIFGSAIRFRVMIDTRQIIRQEIKRRQKEFNKKRKAPSPKRDGAS</sequence>
<evidence type="ECO:0000256" key="1">
    <source>
        <dbReference type="SAM" id="MobiDB-lite"/>
    </source>
</evidence>
<reference evidence="4" key="2">
    <citation type="submission" date="2023-07" db="EMBL/GenBank/DDBJ databases">
        <authorList>
            <person name="Jung D.-H."/>
        </authorList>
    </citation>
    <scope>NUCLEOTIDE SEQUENCE [LARGE SCALE GENOMIC DNA]</scope>
    <source>
        <strain evidence="4">JA-25</strain>
    </source>
</reference>
<evidence type="ECO:0000256" key="2">
    <source>
        <dbReference type="SAM" id="Phobius"/>
    </source>
</evidence>
<feature type="region of interest" description="Disordered" evidence="1">
    <location>
        <begin position="95"/>
        <end position="116"/>
    </location>
</feature>
<dbReference type="EMBL" id="WAEL01000001">
    <property type="protein sequence ID" value="NID09427.1"/>
    <property type="molecule type" value="Genomic_DNA"/>
</dbReference>
<evidence type="ECO:0000313" key="3">
    <source>
        <dbReference type="EMBL" id="NID09427.1"/>
    </source>
</evidence>
<protein>
    <submittedName>
        <fullName evidence="3">Uncharacterized protein</fullName>
    </submittedName>
</protein>
<reference evidence="4" key="1">
    <citation type="submission" date="2019-09" db="EMBL/GenBank/DDBJ databases">
        <authorList>
            <person name="Jung D.-H."/>
        </authorList>
    </citation>
    <scope>NUCLEOTIDE SEQUENCE [LARGE SCALE GENOMIC DNA]</scope>
    <source>
        <strain evidence="4">JA-25</strain>
    </source>
</reference>
<evidence type="ECO:0000313" key="4">
    <source>
        <dbReference type="Proteomes" id="UP000606008"/>
    </source>
</evidence>
<organism evidence="3 4">
    <name type="scientific">Fibrivirga algicola</name>
    <dbReference type="NCBI Taxonomy" id="2950420"/>
    <lineage>
        <taxon>Bacteria</taxon>
        <taxon>Pseudomonadati</taxon>
        <taxon>Bacteroidota</taxon>
        <taxon>Cytophagia</taxon>
        <taxon>Cytophagales</taxon>
        <taxon>Spirosomataceae</taxon>
        <taxon>Fibrivirga</taxon>
    </lineage>
</organism>
<keyword evidence="4" id="KW-1185">Reference proteome</keyword>
<feature type="transmembrane region" description="Helical" evidence="2">
    <location>
        <begin position="62"/>
        <end position="82"/>
    </location>
</feature>
<dbReference type="Proteomes" id="UP000606008">
    <property type="component" value="Unassembled WGS sequence"/>
</dbReference>